<reference evidence="7" key="1">
    <citation type="submission" date="2023-03" db="EMBL/GenBank/DDBJ databases">
        <title>Actinorhabdospora filicis NBRC 111898.</title>
        <authorList>
            <person name="Ichikawa N."/>
            <person name="Sato H."/>
            <person name="Tonouchi N."/>
        </authorList>
    </citation>
    <scope>NUCLEOTIDE SEQUENCE</scope>
    <source>
        <strain evidence="7">NBRC 111898</strain>
    </source>
</reference>
<accession>A0A9W6W6T7</accession>
<feature type="domain" description="Integral membrane bound transporter" evidence="6">
    <location>
        <begin position="175"/>
        <end position="301"/>
    </location>
</feature>
<keyword evidence="4 5" id="KW-0472">Membrane</keyword>
<proteinExistence type="predicted"/>
<keyword evidence="2 5" id="KW-0812">Transmembrane</keyword>
<organism evidence="7 8">
    <name type="scientific">Actinorhabdospora filicis</name>
    <dbReference type="NCBI Taxonomy" id="1785913"/>
    <lineage>
        <taxon>Bacteria</taxon>
        <taxon>Bacillati</taxon>
        <taxon>Actinomycetota</taxon>
        <taxon>Actinomycetes</taxon>
        <taxon>Micromonosporales</taxon>
        <taxon>Micromonosporaceae</taxon>
        <taxon>Actinorhabdospora</taxon>
    </lineage>
</organism>
<evidence type="ECO:0000259" key="6">
    <source>
        <dbReference type="Pfam" id="PF13515"/>
    </source>
</evidence>
<evidence type="ECO:0000313" key="7">
    <source>
        <dbReference type="EMBL" id="GLZ81907.1"/>
    </source>
</evidence>
<protein>
    <recommendedName>
        <fullName evidence="6">Integral membrane bound transporter domain-containing protein</fullName>
    </recommendedName>
</protein>
<evidence type="ECO:0000256" key="4">
    <source>
        <dbReference type="ARBA" id="ARBA00023136"/>
    </source>
</evidence>
<dbReference type="Proteomes" id="UP001165079">
    <property type="component" value="Unassembled WGS sequence"/>
</dbReference>
<dbReference type="InterPro" id="IPR049453">
    <property type="entry name" value="Memb_transporter_dom"/>
</dbReference>
<sequence>MTWRWPDALHAALAVAPAVVLVAGGHVAQGAALAVGTLPVGLMGLGGPRRKRPVAVIAGVLFGLGVLVGSVLALNAVAAVAGIFALCLGAAMLAARSALGPPMLSLIVPSASVGLSCEVGTAAGLAVVIAIGSVWSGLLALLWPDGAGGRTPPPRMGEKYAPAYGTLLGLAAAVAVATGLLLGVPHLGWASTAALLVMRPDREMLTVRAVGRVAATIAGAFAACAVIALGVPVGWVAALIGLATVAGIATAASRWYLASGATAFIVLTMMLYGVADQAQIQRTFWLRVGENLYGVALALLFGIVVPLLLRRVRRARA</sequence>
<feature type="transmembrane region" description="Helical" evidence="5">
    <location>
        <begin position="119"/>
        <end position="143"/>
    </location>
</feature>
<comment type="subcellular location">
    <subcellularLocation>
        <location evidence="1">Membrane</location>
        <topology evidence="1">Multi-pass membrane protein</topology>
    </subcellularLocation>
</comment>
<name>A0A9W6W6T7_9ACTN</name>
<evidence type="ECO:0000256" key="3">
    <source>
        <dbReference type="ARBA" id="ARBA00022989"/>
    </source>
</evidence>
<evidence type="ECO:0000256" key="1">
    <source>
        <dbReference type="ARBA" id="ARBA00004141"/>
    </source>
</evidence>
<feature type="transmembrane region" description="Helical" evidence="5">
    <location>
        <begin position="54"/>
        <end position="74"/>
    </location>
</feature>
<feature type="transmembrane region" description="Helical" evidence="5">
    <location>
        <begin position="209"/>
        <end position="242"/>
    </location>
</feature>
<feature type="transmembrane region" description="Helical" evidence="5">
    <location>
        <begin position="164"/>
        <end position="189"/>
    </location>
</feature>
<evidence type="ECO:0000256" key="2">
    <source>
        <dbReference type="ARBA" id="ARBA00022692"/>
    </source>
</evidence>
<keyword evidence="3 5" id="KW-1133">Transmembrane helix</keyword>
<feature type="transmembrane region" description="Helical" evidence="5">
    <location>
        <begin position="292"/>
        <end position="309"/>
    </location>
</feature>
<evidence type="ECO:0000256" key="5">
    <source>
        <dbReference type="SAM" id="Phobius"/>
    </source>
</evidence>
<dbReference type="AlphaFoldDB" id="A0A9W6W6T7"/>
<gene>
    <name evidence="7" type="ORF">Afil01_67140</name>
</gene>
<keyword evidence="8" id="KW-1185">Reference proteome</keyword>
<dbReference type="Pfam" id="PF13515">
    <property type="entry name" value="FUSC_2"/>
    <property type="match status" value="1"/>
</dbReference>
<evidence type="ECO:0000313" key="8">
    <source>
        <dbReference type="Proteomes" id="UP001165079"/>
    </source>
</evidence>
<dbReference type="EMBL" id="BSTX01000008">
    <property type="protein sequence ID" value="GLZ81907.1"/>
    <property type="molecule type" value="Genomic_DNA"/>
</dbReference>
<dbReference type="GO" id="GO:0016020">
    <property type="term" value="C:membrane"/>
    <property type="evidence" value="ECO:0007669"/>
    <property type="project" value="UniProtKB-SubCell"/>
</dbReference>
<feature type="transmembrane region" description="Helical" evidence="5">
    <location>
        <begin position="254"/>
        <end position="272"/>
    </location>
</feature>
<comment type="caution">
    <text evidence="7">The sequence shown here is derived from an EMBL/GenBank/DDBJ whole genome shotgun (WGS) entry which is preliminary data.</text>
</comment>
<feature type="transmembrane region" description="Helical" evidence="5">
    <location>
        <begin position="81"/>
        <end position="99"/>
    </location>
</feature>